<dbReference type="PANTHER" id="PTHR11076">
    <property type="entry name" value="DNA REPAIR POLYMERASE UMUC / TRANSFERASE FAMILY MEMBER"/>
    <property type="match status" value="1"/>
</dbReference>
<keyword evidence="8" id="KW-1185">Reference proteome</keyword>
<feature type="active site" evidence="4">
    <location>
        <position position="102"/>
    </location>
</feature>
<keyword evidence="4" id="KW-0238">DNA-binding</keyword>
<evidence type="ECO:0000256" key="2">
    <source>
        <dbReference type="ARBA" id="ARBA00025589"/>
    </source>
</evidence>
<evidence type="ECO:0000313" key="8">
    <source>
        <dbReference type="Proteomes" id="UP000478836"/>
    </source>
</evidence>
<dbReference type="GO" id="GO:0003887">
    <property type="term" value="F:DNA-directed DNA polymerase activity"/>
    <property type="evidence" value="ECO:0007669"/>
    <property type="project" value="UniProtKB-EC"/>
</dbReference>
<evidence type="ECO:0000256" key="4">
    <source>
        <dbReference type="HAMAP-Rule" id="MF_01113"/>
    </source>
</evidence>
<dbReference type="Gene3D" id="1.10.150.20">
    <property type="entry name" value="5' to 3' exonuclease, C-terminal subdomain"/>
    <property type="match status" value="1"/>
</dbReference>
<dbReference type="NCBIfam" id="NF002677">
    <property type="entry name" value="PRK02406.1"/>
    <property type="match status" value="1"/>
</dbReference>
<dbReference type="InterPro" id="IPR043502">
    <property type="entry name" value="DNA/RNA_pol_sf"/>
</dbReference>
<feature type="binding site" evidence="4">
    <location>
        <position position="11"/>
    </location>
    <ligand>
        <name>Mg(2+)</name>
        <dbReference type="ChEBI" id="CHEBI:18420"/>
    </ligand>
</feature>
<feature type="region of interest" description="Disordered" evidence="5">
    <location>
        <begin position="233"/>
        <end position="252"/>
    </location>
</feature>
<keyword evidence="4 7" id="KW-0548">Nucleotidyltransferase</keyword>
<dbReference type="InterPro" id="IPR050116">
    <property type="entry name" value="DNA_polymerase-Y"/>
</dbReference>
<organism evidence="7 8">
    <name type="scientific">Microbacterium algeriense</name>
    <dbReference type="NCBI Taxonomy" id="2615184"/>
    <lineage>
        <taxon>Bacteria</taxon>
        <taxon>Bacillati</taxon>
        <taxon>Actinomycetota</taxon>
        <taxon>Actinomycetes</taxon>
        <taxon>Micrococcales</taxon>
        <taxon>Microbacteriaceae</taxon>
        <taxon>Microbacterium</taxon>
    </lineage>
</organism>
<protein>
    <recommendedName>
        <fullName evidence="4">DNA polymerase IV</fullName>
        <shortName evidence="4">Pol IV</shortName>
        <ecNumber evidence="4">2.7.7.7</ecNumber>
    </recommendedName>
</protein>
<comment type="similarity">
    <text evidence="1 4">Belongs to the DNA polymerase type-Y family.</text>
</comment>
<dbReference type="NCBIfam" id="NF003015">
    <property type="entry name" value="PRK03858.1"/>
    <property type="match status" value="1"/>
</dbReference>
<keyword evidence="4" id="KW-0235">DNA replication</keyword>
<comment type="cofactor">
    <cofactor evidence="4">
        <name>Mg(2+)</name>
        <dbReference type="ChEBI" id="CHEBI:18420"/>
    </cofactor>
    <text evidence="4">Binds 2 magnesium ions per subunit.</text>
</comment>
<keyword evidence="4" id="KW-0963">Cytoplasm</keyword>
<dbReference type="InterPro" id="IPR036775">
    <property type="entry name" value="DNA_pol_Y-fam_lit_finger_sf"/>
</dbReference>
<comment type="subunit">
    <text evidence="4">Monomer.</text>
</comment>
<evidence type="ECO:0000259" key="6">
    <source>
        <dbReference type="PROSITE" id="PS50173"/>
    </source>
</evidence>
<feature type="binding site" evidence="4">
    <location>
        <position position="101"/>
    </location>
    <ligand>
        <name>Mg(2+)</name>
        <dbReference type="ChEBI" id="CHEBI:18420"/>
    </ligand>
</feature>
<dbReference type="InterPro" id="IPR017961">
    <property type="entry name" value="DNA_pol_Y-fam_little_finger"/>
</dbReference>
<keyword evidence="4" id="KW-0239">DNA-directed DNA polymerase</keyword>
<comment type="function">
    <text evidence="2 4">Poorly processive, error-prone DNA polymerase involved in untargeted mutagenesis. Copies undamaged DNA at stalled replication forks, which arise in vivo from mismatched or misaligned primer ends. These misaligned primers can be extended by PolIV. Exhibits no 3'-5' exonuclease (proofreading) activity. May be involved in translesional synthesis, in conjunction with the beta clamp from PolIII.</text>
</comment>
<dbReference type="InterPro" id="IPR001126">
    <property type="entry name" value="UmuC"/>
</dbReference>
<comment type="catalytic activity">
    <reaction evidence="3 4">
        <text>DNA(n) + a 2'-deoxyribonucleoside 5'-triphosphate = DNA(n+1) + diphosphate</text>
        <dbReference type="Rhea" id="RHEA:22508"/>
        <dbReference type="Rhea" id="RHEA-COMP:17339"/>
        <dbReference type="Rhea" id="RHEA-COMP:17340"/>
        <dbReference type="ChEBI" id="CHEBI:33019"/>
        <dbReference type="ChEBI" id="CHEBI:61560"/>
        <dbReference type="ChEBI" id="CHEBI:173112"/>
        <dbReference type="EC" id="2.7.7.7"/>
    </reaction>
</comment>
<keyword evidence="4" id="KW-0227">DNA damage</keyword>
<dbReference type="SUPFAM" id="SSF56672">
    <property type="entry name" value="DNA/RNA polymerases"/>
    <property type="match status" value="1"/>
</dbReference>
<dbReference type="RefSeq" id="WP_017202982.1">
    <property type="nucleotide sequence ID" value="NZ_CBDRDE010000005.1"/>
</dbReference>
<dbReference type="HAMAP" id="MF_01113">
    <property type="entry name" value="DNApol_IV"/>
    <property type="match status" value="1"/>
</dbReference>
<dbReference type="EC" id="2.7.7.7" evidence="4"/>
<accession>A0ABQ6V7A7</accession>
<dbReference type="CDD" id="cd03586">
    <property type="entry name" value="PolY_Pol_IV_kappa"/>
    <property type="match status" value="1"/>
</dbReference>
<evidence type="ECO:0000256" key="5">
    <source>
        <dbReference type="SAM" id="MobiDB-lite"/>
    </source>
</evidence>
<dbReference type="InterPro" id="IPR043128">
    <property type="entry name" value="Rev_trsase/Diguanyl_cyclase"/>
</dbReference>
<evidence type="ECO:0000256" key="3">
    <source>
        <dbReference type="ARBA" id="ARBA00049244"/>
    </source>
</evidence>
<sequence>MRGEATVLHADLDAFYASVEQRDAPELRGRPVIVGGGVVLAASYEAKARGVRTAMGGRQARDLCPDAVVVPPRMEAYSAASKAVFSIFRDTTPLVEGLSIDEAFLEVGGLRRIAGTPEQIAVRLRERVRTEAGLAISVGVARTKFLAKVASAVSKPDGLLIVEPEREQEFLLPLPVERLWGVGAVTAEKLHRYGIRTVGELAELEAATAERMLGKATGAHVHALARLRDPRPVDTTRRRGSIGSQRALGSRPRSPEELDLILTQIVDRLARRLRDGDRVCRTVVLRLRFGDFTKATRSRSLRAPTDRTAILLTVARALLAVAHTEIAERGITLIGISLSQLDRVDRVHPELPIDWGDEARLDTVLDDLRDRYGATSVSRAAQLGRDPGWSSPVLPEHE</sequence>
<keyword evidence="4 7" id="KW-0808">Transferase</keyword>
<dbReference type="Gene3D" id="3.40.1170.60">
    <property type="match status" value="1"/>
</dbReference>
<dbReference type="PROSITE" id="PS50173">
    <property type="entry name" value="UMUC"/>
    <property type="match status" value="1"/>
</dbReference>
<gene>
    <name evidence="4 7" type="primary">dinB</name>
    <name evidence="7" type="ORF">F6A08_00295</name>
</gene>
<evidence type="ECO:0000313" key="7">
    <source>
        <dbReference type="EMBL" id="KAB1866310.1"/>
    </source>
</evidence>
<keyword evidence="4" id="KW-0515">Mutator protein</keyword>
<dbReference type="PANTHER" id="PTHR11076:SF33">
    <property type="entry name" value="DNA POLYMERASE KAPPA"/>
    <property type="match status" value="1"/>
</dbReference>
<dbReference type="SUPFAM" id="SSF100879">
    <property type="entry name" value="Lesion bypass DNA polymerase (Y-family), little finger domain"/>
    <property type="match status" value="1"/>
</dbReference>
<dbReference type="Gene3D" id="3.30.70.270">
    <property type="match status" value="1"/>
</dbReference>
<dbReference type="InterPro" id="IPR022880">
    <property type="entry name" value="DNApol_IV"/>
</dbReference>
<dbReference type="GeneID" id="77474860"/>
<evidence type="ECO:0000256" key="1">
    <source>
        <dbReference type="ARBA" id="ARBA00010945"/>
    </source>
</evidence>
<reference evidence="8" key="1">
    <citation type="submission" date="2019-09" db="EMBL/GenBank/DDBJ databases">
        <title>Whole genome sequencing of Microbacterium maritypicum.</title>
        <authorList>
            <person name="Lenchi N."/>
        </authorList>
    </citation>
    <scope>NUCLEOTIDE SEQUENCE [LARGE SCALE GENOMIC DNA]</scope>
    <source>
        <strain evidence="8">G1</strain>
    </source>
</reference>
<dbReference type="InterPro" id="IPR024728">
    <property type="entry name" value="PolY_HhH_motif"/>
</dbReference>
<feature type="domain" description="UmuC" evidence="6">
    <location>
        <begin position="7"/>
        <end position="183"/>
    </location>
</feature>
<dbReference type="Pfam" id="PF11798">
    <property type="entry name" value="IMS_HHH"/>
    <property type="match status" value="1"/>
</dbReference>
<proteinExistence type="inferred from homology"/>
<dbReference type="Pfam" id="PF11799">
    <property type="entry name" value="IMS_C"/>
    <property type="match status" value="1"/>
</dbReference>
<keyword evidence="4" id="KW-0234">DNA repair</keyword>
<comment type="subcellular location">
    <subcellularLocation>
        <location evidence="4">Cytoplasm</location>
    </subcellularLocation>
</comment>
<dbReference type="Pfam" id="PF00817">
    <property type="entry name" value="IMS"/>
    <property type="match status" value="1"/>
</dbReference>
<dbReference type="Proteomes" id="UP000478836">
    <property type="component" value="Unassembled WGS sequence"/>
</dbReference>
<keyword evidence="4" id="KW-0479">Metal-binding</keyword>
<dbReference type="EMBL" id="WAAO01000001">
    <property type="protein sequence ID" value="KAB1866310.1"/>
    <property type="molecule type" value="Genomic_DNA"/>
</dbReference>
<comment type="caution">
    <text evidence="7">The sequence shown here is derived from an EMBL/GenBank/DDBJ whole genome shotgun (WGS) entry which is preliminary data.</text>
</comment>
<keyword evidence="4" id="KW-0460">Magnesium</keyword>
<dbReference type="Gene3D" id="3.30.1490.100">
    <property type="entry name" value="DNA polymerase, Y-family, little finger domain"/>
    <property type="match status" value="1"/>
</dbReference>
<feature type="site" description="Substrate discrimination" evidence="4">
    <location>
        <position position="16"/>
    </location>
</feature>
<name>A0ABQ6V7A7_9MICO</name>